<reference evidence="7 8" key="1">
    <citation type="submission" date="2015-05" db="EMBL/GenBank/DDBJ databases">
        <title>Genome sequencing and analysis of members of genus Stenotrophomonas.</title>
        <authorList>
            <person name="Patil P.P."/>
            <person name="Midha S."/>
            <person name="Patil P.B."/>
        </authorList>
    </citation>
    <scope>NUCLEOTIDE SEQUENCE [LARGE SCALE GENOMIC DNA]</scope>
    <source>
        <strain evidence="7 8">DSM 21508</strain>
    </source>
</reference>
<evidence type="ECO:0000313" key="8">
    <source>
        <dbReference type="Proteomes" id="UP000051386"/>
    </source>
</evidence>
<evidence type="ECO:0000256" key="3">
    <source>
        <dbReference type="ARBA" id="ARBA00022692"/>
    </source>
</evidence>
<dbReference type="EMBL" id="LDJK01000054">
    <property type="protein sequence ID" value="KRG73184.1"/>
    <property type="molecule type" value="Genomic_DNA"/>
</dbReference>
<name>A0A0R0CV85_9GAMM</name>
<dbReference type="PANTHER" id="PTHR43461:SF1">
    <property type="entry name" value="TRANSMEMBRANE PROTEIN 256"/>
    <property type="match status" value="1"/>
</dbReference>
<dbReference type="PATRIC" id="fig|517011.3.peg.2307"/>
<proteinExistence type="inferred from homology"/>
<dbReference type="PANTHER" id="PTHR43461">
    <property type="entry name" value="TRANSMEMBRANE PROTEIN 256"/>
    <property type="match status" value="1"/>
</dbReference>
<dbReference type="AlphaFoldDB" id="A0A0R0CV85"/>
<dbReference type="InterPro" id="IPR006696">
    <property type="entry name" value="DUF423"/>
</dbReference>
<dbReference type="Proteomes" id="UP000051386">
    <property type="component" value="Unassembled WGS sequence"/>
</dbReference>
<feature type="transmembrane region" description="Helical" evidence="6">
    <location>
        <begin position="101"/>
        <end position="121"/>
    </location>
</feature>
<keyword evidence="4 6" id="KW-1133">Transmembrane helix</keyword>
<evidence type="ECO:0000256" key="1">
    <source>
        <dbReference type="ARBA" id="ARBA00004141"/>
    </source>
</evidence>
<dbReference type="Pfam" id="PF04241">
    <property type="entry name" value="DUF423"/>
    <property type="match status" value="1"/>
</dbReference>
<evidence type="ECO:0000256" key="2">
    <source>
        <dbReference type="ARBA" id="ARBA00009694"/>
    </source>
</evidence>
<evidence type="ECO:0000256" key="4">
    <source>
        <dbReference type="ARBA" id="ARBA00022989"/>
    </source>
</evidence>
<feature type="transmembrane region" description="Helical" evidence="6">
    <location>
        <begin position="48"/>
        <end position="66"/>
    </location>
</feature>
<protein>
    <submittedName>
        <fullName evidence="7">Membrane protein</fullName>
    </submittedName>
</protein>
<keyword evidence="5 6" id="KW-0472">Membrane</keyword>
<gene>
    <name evidence="7" type="ORF">ABB28_12035</name>
</gene>
<sequence length="123" mass="12823">MFAIDRRARRPSLLACLGALLAAASIGLSAYASHGVSEPLAQQHLNMAALYAFAHGAVLAALGPRATATFGRLALYVILLGTLLFAGSLAGNALWQWPTRLAPIGGSTLMLGWVLVAIDALKR</sequence>
<keyword evidence="8" id="KW-1185">Reference proteome</keyword>
<comment type="similarity">
    <text evidence="2">Belongs to the UPF0382 family.</text>
</comment>
<organism evidence="7 8">
    <name type="scientific">Stenotrophomonas chelatiphaga</name>
    <dbReference type="NCBI Taxonomy" id="517011"/>
    <lineage>
        <taxon>Bacteria</taxon>
        <taxon>Pseudomonadati</taxon>
        <taxon>Pseudomonadota</taxon>
        <taxon>Gammaproteobacteria</taxon>
        <taxon>Lysobacterales</taxon>
        <taxon>Lysobacteraceae</taxon>
        <taxon>Stenotrophomonas</taxon>
    </lineage>
</organism>
<comment type="caution">
    <text evidence="7">The sequence shown here is derived from an EMBL/GenBank/DDBJ whole genome shotgun (WGS) entry which is preliminary data.</text>
</comment>
<keyword evidence="3 6" id="KW-0812">Transmembrane</keyword>
<evidence type="ECO:0000256" key="6">
    <source>
        <dbReference type="SAM" id="Phobius"/>
    </source>
</evidence>
<dbReference type="RefSeq" id="WP_057508854.1">
    <property type="nucleotide sequence ID" value="NZ_JANUEG010000002.1"/>
</dbReference>
<evidence type="ECO:0000256" key="5">
    <source>
        <dbReference type="ARBA" id="ARBA00023136"/>
    </source>
</evidence>
<dbReference type="GO" id="GO:0005886">
    <property type="term" value="C:plasma membrane"/>
    <property type="evidence" value="ECO:0007669"/>
    <property type="project" value="TreeGrafter"/>
</dbReference>
<evidence type="ECO:0000313" key="7">
    <source>
        <dbReference type="EMBL" id="KRG73184.1"/>
    </source>
</evidence>
<comment type="subcellular location">
    <subcellularLocation>
        <location evidence="1">Membrane</location>
        <topology evidence="1">Multi-pass membrane protein</topology>
    </subcellularLocation>
</comment>
<feature type="transmembrane region" description="Helical" evidence="6">
    <location>
        <begin position="73"/>
        <end position="95"/>
    </location>
</feature>
<accession>A0A0R0CV85</accession>